<evidence type="ECO:0000259" key="2">
    <source>
        <dbReference type="Pfam" id="PF00144"/>
    </source>
</evidence>
<dbReference type="EMBL" id="NHRY01000269">
    <property type="protein sequence ID" value="PPQ26616.1"/>
    <property type="molecule type" value="Genomic_DNA"/>
</dbReference>
<dbReference type="AlphaFoldDB" id="A0A2S6MW76"/>
<evidence type="ECO:0000256" key="1">
    <source>
        <dbReference type="SAM" id="MobiDB-lite"/>
    </source>
</evidence>
<reference evidence="3 4" key="1">
    <citation type="journal article" date="2018" name="Arch. Microbiol.">
        <title>New insights into the metabolic potential of the phototrophic purple bacterium Rhodopila globiformis DSM 161(T) from its draft genome sequence and evidence for a vanadium-dependent nitrogenase.</title>
        <authorList>
            <person name="Imhoff J.F."/>
            <person name="Rahn T."/>
            <person name="Kunzel S."/>
            <person name="Neulinger S.C."/>
        </authorList>
    </citation>
    <scope>NUCLEOTIDE SEQUENCE [LARGE SCALE GENOMIC DNA]</scope>
    <source>
        <strain evidence="3 4">DSM 161</strain>
    </source>
</reference>
<feature type="region of interest" description="Disordered" evidence="1">
    <location>
        <begin position="1"/>
        <end position="22"/>
    </location>
</feature>
<feature type="domain" description="Beta-lactamase-related" evidence="2">
    <location>
        <begin position="35"/>
        <end position="408"/>
    </location>
</feature>
<proteinExistence type="predicted"/>
<dbReference type="PANTHER" id="PTHR43283:SF3">
    <property type="entry name" value="BETA-LACTAMASE FAMILY PROTEIN (AFU_ORTHOLOGUE AFUA_5G07500)"/>
    <property type="match status" value="1"/>
</dbReference>
<dbReference type="InterPro" id="IPR012338">
    <property type="entry name" value="Beta-lactam/transpept-like"/>
</dbReference>
<comment type="caution">
    <text evidence="3">The sequence shown here is derived from an EMBL/GenBank/DDBJ whole genome shotgun (WGS) entry which is preliminary data.</text>
</comment>
<dbReference type="Proteomes" id="UP000239724">
    <property type="component" value="Unassembled WGS sequence"/>
</dbReference>
<gene>
    <name evidence="3" type="ORF">CCS01_29570</name>
</gene>
<dbReference type="SUPFAM" id="SSF56601">
    <property type="entry name" value="beta-lactamase/transpeptidase-like"/>
    <property type="match status" value="1"/>
</dbReference>
<dbReference type="Pfam" id="PF00144">
    <property type="entry name" value="Beta-lactamase"/>
    <property type="match status" value="1"/>
</dbReference>
<dbReference type="InterPro" id="IPR050789">
    <property type="entry name" value="Diverse_Enzym_Activities"/>
</dbReference>
<organism evidence="3 4">
    <name type="scientific">Rhodopila globiformis</name>
    <name type="common">Rhodopseudomonas globiformis</name>
    <dbReference type="NCBI Taxonomy" id="1071"/>
    <lineage>
        <taxon>Bacteria</taxon>
        <taxon>Pseudomonadati</taxon>
        <taxon>Pseudomonadota</taxon>
        <taxon>Alphaproteobacteria</taxon>
        <taxon>Acetobacterales</taxon>
        <taxon>Acetobacteraceae</taxon>
        <taxon>Rhodopila</taxon>
    </lineage>
</organism>
<evidence type="ECO:0000313" key="3">
    <source>
        <dbReference type="EMBL" id="PPQ26616.1"/>
    </source>
</evidence>
<name>A0A2S6MW76_RHOGL</name>
<evidence type="ECO:0000313" key="4">
    <source>
        <dbReference type="Proteomes" id="UP000239724"/>
    </source>
</evidence>
<sequence>MAGTAGGADARPPPAAVLPAPAAQAAPRGFDRITSYFRNETERRRILGAVVTIARHGTVIYDQAFGLADPATGAPMRTDSIFRIYSMTKPMTGVAVLMLAEQGRIHLSDPVSKYLPALAHPRVAVETTNVNGQPIVSLVPAERAITIRDLLTHTSGITYGVGQSAAEQAMRRAGLGIQLGRGDGHPLSQRLTDQQVAQALGTVPLKFQPGTGWVYGRSIDVLLALVEVVSGQRGDAFMRDHIFRPLGMTDTAFNLPPGKLHRVAQPGADPDTGRIPDLTDVTKPRIFLGGGEGLLSTAADTMRFALMLANHGERNGVRLLSPASVALMTSNQLPPGVAVGPGNGLGPGYGFGFTVAVRTRSDALGHAGEFRWDGAGGTSFWVDPADDLVAILMTQAPGQGYRERTALRTLVYQALAETPPLAGAP</sequence>
<dbReference type="InterPro" id="IPR001466">
    <property type="entry name" value="Beta-lactam-related"/>
</dbReference>
<dbReference type="PANTHER" id="PTHR43283">
    <property type="entry name" value="BETA-LACTAMASE-RELATED"/>
    <property type="match status" value="1"/>
</dbReference>
<accession>A0A2S6MW76</accession>
<keyword evidence="4" id="KW-1185">Reference proteome</keyword>
<dbReference type="Gene3D" id="3.40.710.10">
    <property type="entry name" value="DD-peptidase/beta-lactamase superfamily"/>
    <property type="match status" value="1"/>
</dbReference>
<dbReference type="OrthoDB" id="5705574at2"/>
<protein>
    <recommendedName>
        <fullName evidence="2">Beta-lactamase-related domain-containing protein</fullName>
    </recommendedName>
</protein>